<feature type="compositionally biased region" description="Low complexity" evidence="2">
    <location>
        <begin position="67"/>
        <end position="79"/>
    </location>
</feature>
<feature type="compositionally biased region" description="Basic and acidic residues" evidence="2">
    <location>
        <begin position="7397"/>
        <end position="7418"/>
    </location>
</feature>
<feature type="coiled-coil region" evidence="1">
    <location>
        <begin position="7187"/>
        <end position="7257"/>
    </location>
</feature>
<protein>
    <recommendedName>
        <fullName evidence="5">Sfi1 spindle body domain-containing protein</fullName>
    </recommendedName>
</protein>
<feature type="region of interest" description="Disordered" evidence="2">
    <location>
        <begin position="7502"/>
        <end position="7569"/>
    </location>
</feature>
<evidence type="ECO:0008006" key="5">
    <source>
        <dbReference type="Google" id="ProtNLM"/>
    </source>
</evidence>
<accession>A0AAE0BEV1</accession>
<feature type="compositionally biased region" description="Basic and acidic residues" evidence="2">
    <location>
        <begin position="7524"/>
        <end position="7552"/>
    </location>
</feature>
<comment type="caution">
    <text evidence="3">The sequence shown here is derived from an EMBL/GenBank/DDBJ whole genome shotgun (WGS) entry which is preliminary data.</text>
</comment>
<feature type="coiled-coil region" evidence="1">
    <location>
        <begin position="4212"/>
        <end position="4259"/>
    </location>
</feature>
<feature type="compositionally biased region" description="Basic and acidic residues" evidence="2">
    <location>
        <begin position="7429"/>
        <end position="7473"/>
    </location>
</feature>
<feature type="region of interest" description="Disordered" evidence="2">
    <location>
        <begin position="1"/>
        <end position="122"/>
    </location>
</feature>
<feature type="compositionally biased region" description="Basic and acidic residues" evidence="2">
    <location>
        <begin position="7560"/>
        <end position="7569"/>
    </location>
</feature>
<feature type="coiled-coil region" evidence="1">
    <location>
        <begin position="5672"/>
        <end position="5705"/>
    </location>
</feature>
<feature type="compositionally biased region" description="Polar residues" evidence="2">
    <location>
        <begin position="7694"/>
        <end position="7706"/>
    </location>
</feature>
<feature type="compositionally biased region" description="Basic and acidic residues" evidence="2">
    <location>
        <begin position="113"/>
        <end position="122"/>
    </location>
</feature>
<organism evidence="3 4">
    <name type="scientific">Cymbomonas tetramitiformis</name>
    <dbReference type="NCBI Taxonomy" id="36881"/>
    <lineage>
        <taxon>Eukaryota</taxon>
        <taxon>Viridiplantae</taxon>
        <taxon>Chlorophyta</taxon>
        <taxon>Pyramimonadophyceae</taxon>
        <taxon>Pyramimonadales</taxon>
        <taxon>Pyramimonadaceae</taxon>
        <taxon>Cymbomonas</taxon>
    </lineage>
</organism>
<keyword evidence="4" id="KW-1185">Reference proteome</keyword>
<dbReference type="PANTHER" id="PTHR45615">
    <property type="entry name" value="MYOSIN HEAVY CHAIN, NON-MUSCLE"/>
    <property type="match status" value="1"/>
</dbReference>
<name>A0AAE0BEV1_9CHLO</name>
<evidence type="ECO:0000313" key="3">
    <source>
        <dbReference type="EMBL" id="KAK3235316.1"/>
    </source>
</evidence>
<sequence length="7768" mass="899357">MASAAEGEPAPQPAPQLQPESTSAAEGEPTPQPQPELASAAEGEPAPQLQPESASAAGAEPTPQLQPESASAAGAEPAPQLQPESASAAGGFFSPLPSPLQFSVLGAPEEDGAGDKDGGAPTRAEAEERLRIYMDHICVTRRRERRRQQLQVALTCWDRLRSATARKRSFMVQIMLSSWRARARRILRWWLQAANQQCTRPSALATFWLHAKRRLLTMVIATWVEEVAELAWVAGHHHRCRARRMLSGWREHVVVLQHLRQLIGRAQQTQRRRMLLCGVEAWAGRMVGAQRREQQYFRAVRLLEHLRQGVALHAWRLAAAYIAELWRTATKLQVLVQHARSLAAFEHWREAVEIARAVEEEQRTKLEMERLRALHRAGHALWVWWAAVEAARACTQLAAVMAEQGTERWARAVLRKWSVEVVALASMENAVQQAAAARRKKALRSTLARWSNRAMWSCEHRWQLMKMRARVTRTTAGVALGAWVDLWQGAEISAQNAVSHYVASLWRGWRNVASWMVHRETVLENHMQQCEGARRGQTLRAWRREVQARLWEADWLLRVAQKFQRRALTEWRGVVVVGGWSSRTVANIQLRKTRGAALRGLREWQYVARGRGRAHALAARMRLAGCWSAWSRAASRRAQNREAVAAHREERKARQQLRELVAWRLGARESRGRIIAFQVFMMGCAVRLLTAALSGWRAVADRSSQLQQALYAHRRHLLASGMIGLAQWVSMAHRQRAEEAAAVRTCKGFVVQRLRRLVIQWGQEAARCGMLRRRVLRWGAERDAQHVRGWWQQWEQAIWVLRGLRQYLQSRARLRSARRLRDAFTMWGEVARALASASSSSVPRRGTLLGTPHSARESCRRRFAQWVLVALVWPQGRLRRQVQQHLAEVQAVLKGITSSPLSSPSASSSSPSDPSHALRPLLPRGLASIGAGGVCGVVATQLSELGDDVVVHMQRVYKAAVWRGWRLAAQGAQALARVFAAVAQVRRQCLLERSWAGWQEVGAWASRIGLAASRHRHFRLGAAMVVWWEVARQRRRWRRLIQSRRSGACQWQVGNAISLWAQYTRIKAARRRTMWGVTQWEHGRRLRGAMQRWDRLCRERFFLVSSVDAATVQWAACMKLERWRLCAVARGWHAVTLRLRTQQQLFNQLARRRRLRLWRCRMAQQVMGRHILRRGQADVARRMLHAWVQRWAAVKAVHSVVLSLYLRMLLQGWRDATVAALHSARYAVRELARLRAVALTAWTEAMFEQRALRHAVSMLASRPIGRFLRGWRSVMHARQALGRNGHVALRALRKWCRRRQLRHWASTACASAGKRERAARGATWVRLRRLQQAWVGWRARCSVALALLPQDTDAAELEASVELWELPVVLYIRERRTRAAKQCVLRRWSQCVSWRKLTWRLVRCAANNLLRRTVRHWAQWVSWRKLTWRLVRRASDSLLRHTVRHWAQWVSWRKLTSRLVRRASDSLLRHTVHHWAQWVSWRKLTSRLVRRASDSLLRHTVRHWAQWVSWRKLTWRLVRRASDNLLRRAVKLWASGAQQRGLEAQMLRRCGQRAGQRALRRLLWTWSAAVVVKRQALGCASLLATQRHERVQRVVLRGWQVHTEGRAALRFTMKRVAGVAALALLRTTVAQWVGRIDSGRAVALEVSAIRSITEEWLLQGVVAEWRRLSMGQRAQRYALVAAKGSLAQAAFETWYLSVGRGRRMVEVEFLLSDRISTRLLYRALAGWWGAVERRRRVAHLADMHGFQQAQRLLQHWATWTLTRRQREASVRQLCSHFGRRRVRAALSSWGGLLWARGAAARQLERAVVAVRRCRLRNVASGWHAVACRRGAVHRLLRKYLLVSAAGQARRAVRLWGRVVEDAKALQRELGAAALVGWRRLVRASRTLEKHARARRDEVGVAALGAWSALTWEKRAQAAQWSVMVGGHRRVRHNWQLRAVMWQWAKHGRRRCWVERAAAEHMARAQVRRCSGVIRAWAIQAHAMWALHINEIRLRQRTVLLTTQKTLRRWANRTGEALRLQHCAAQVVRRRAVGMLTLAAAAFAHWAGRAERTVMQMTMRAAVVAQVVRRRGQQWAFQWWRSEVAARLQARWRSARAQRQADTRCAWRAMRGWAKWTERRLAGRRVIDDHARKASLGRRLLVLQAWAQEVSSARVVHAASGFSASRLERDAFMALKAHWQGAVHRERLVVRMAMSRGRFMALRALDSWWQCTWRVKQQRVVWLRLQSRRLVRSLTQWSLRASHRKHARWLAGRGSARRALRLRQRALRAWVEAAREALVEGERLQFAAELQELQRQCQAEVHRAHAAATAGRLQQMDLAGRVLTRMSGLRLEDLAASVIVAWRESHLQRAHCRGRVRAAGNRRALRASRAALTGWCRSARGLGLAKQGARARTLRAVALAWASLVERRWEQELATQRALRHLAQLHLRRKQTALALWCEHCSIQVQERRLMQVHRRRAEWLATRTLLDEWRVVVLEEIAEREAMRVELEDQTAFAAEAQEIHRHWQAELFRAQAACEARVAEAERRVEVSQAAQEQAELLLEAASDYLARAQRGARRQRHWGAWHEAVAVRRARRRLQVLAQFHAFHKRLRAAWKAWRAAAELAAASRERKRLAVVVQRRNQQRRMLARMVVVWWRKGCVVRFRARSELTRCRVALADWRCGVALVARQREDIALEVAQQEDLTQLQIQHEEAMLGHRMALEGLVVEKYSVEMQVRDSLERMQERQSRRMIRQLRWRMGREVLQGWEQVARWRRRTAVWLLRFLEDRRAQVTWRCFLRWHTGVSEEASKRESVLAAAAAHHAQMQEWALSHWYVRTQRVLRLMKLHRRVQQRTVGSMVMHGLHAWHEWAARRAAGVDATRFHDKRVLRVTLHGWQQRKTELRVKRLLSEQQAQLEAEHVAALAQEAATREQEALAHEVDLEKLAQHASALESVHEAMSSIRAARLRQRSMRRAAREALGSWTHVTAWRRSLQRTGQRVAARWMWERSSSVMRFWWEWAQLAGERRATCVRALRRASRGVRARVLAEWMRAVWWRRQMEARRRAVRVRAMWGMQCWALGRWLAWVRARQAAQRGEALARARQLRSALRRGLWGWMEAVVDAKDEVEREARRGSLQARERERGHRVTERVILAWQLTVGVRREEARAVMWVFGRIARRRAVGALLGWEACSQRALAARVHLRARRLHQALVQWDWWVEVLVERDQRLARHRAVAWRSLMGRLIGYWSNETMWRRWSSRVVRHRMALRWQAVLQGRLQDWREGVHEVITLREEMQAELGRAMLHEQEISSLREDHVAEVQRAQDFQEFQAISHAGEVQQIREEASAALEVQAAQKEAAARLLAARQCRARTFRLLAWWAACALACRKHRRVLARHMLARQRRRLRAWQEAAAARRSASQALRRLLQRTTARRGRGHISKAVAAWVGETRAARVRRKGLLGCHLARLRHALNAWAQVAAGLAGCRRMLGRGRERSDWARARSALREWCRLRAAARHVEEGAAAQDLQDDQLLAAVAHLMAGNALRVVEMRLTAGERELELSAGQALLEARYAALVEGVVESARHRHGLRLRRHAASAWRRRGAQARALRWLHRRVLLGRLARWVGGWRRSTEEAARERELGAWCARWHGRMVAHAVLGAWRSQTSEEAWRHVHSARMVRSLEGSASRAVMEEWVALARWQRGMRVAADRISRRADRLRMVAALQGLATMAAWGLAIERMAAQRAEAARRRALGAWRVLTKAAATRGHHVAGAERLAQRRAGGLTRGALWHWFNATEEAQALAKREQRATQLLRNARRRRELVEWAEIAAEAVQLRMEERATATRLRAAEGVVAARGRAAGLQAADRAVIEWRRVVVARQDTAHVVLCLRRRALRCRAQGAVAHWAEHSRKWGRARGHARYHGLWRVLDRWADHAWGSAERRQALESHVALYTARSLRGVVDAWREGTAVKIGKRRTALHVLARLARLKARASLEAWQAAAALSARARMVEEGALSAEVDHQEELALVMERHARDVAALEAEFQEQVASHEAAQMGKDELLVGREYAHQSELQGYLRRTMIHFRLRHTLNVQAVAVAAWATWRIARQRRRHVEAAISEKHGRRGASAVVGAWWQHALARKGLRALQHGLVGLLGRALAGRVLARWAAHAAMRHKGRWLTGWRRLRETREVVAGWQWAVERSRLRRRGNVRSEWRAAGLLQDVLAAWHTVWLEGRSAAMQEIADAAAQARKVIEAEEARAAHAEEVKEWERAKAESEAAHEAALEAWHEWWRERGEGMAEAMLRRSARARAAAAVAGWVEVARFRRRCARAAFVLRGRCEERHQAAAFLRWHSAARTCVTQRAQREAAVKQAARWALQQVMAKWAHAAAESGVRWRLEARGQARAQERLGRRALDGWARWAFIVERRRQLLVNTVGEKKVETVHTVLLAWYALARARQQVERELDEEVQHQEEMAALERAHATEMAAMEVERQQAMADFVVQSQVMDTRLANAVYHEQQSAASHVAGVQRVTIQLRERQRRWRLRERALLEWSSAARRRHGTRRQERSLRGRLDARASSRWMEWWCWWAAARAAGERLVQSWMRWRSDKEARALCRVWGLLATESARDRRIVLECEDRRRRRQKAGAMEAWSDATERQACKARRLRQAAAWCERRVARRCIVAWAARQQQTVLAAEELEQVIGHQEELGKQAAEHERHVAYLHEETDAAKVLQFSQVMLIKDEMAEVRAGVQRHSEALVKHMITRRERWCASHVMEAWRELPSRRQQLQMSAWRVMDYRVRGRLWEAFTMLAEWALSRRRRRHVVGANQRAAAARSLWEVFNLWREQTDDRHRQEGLLRRPRAARIRRMLWSWKWHAGRVAEKRRAVAWVERKARREKVGRAVATWLQQVAIQRKLAAEAVQLRAATGVVGARSRAEAAQMLARSMLEWRCLVEESREYAHLARCTVRRAARKQGRRLLAEWAECAGKALASRRHASRAALRRVVAQWVAQVGDTLAWREQLQMHVKRTCEGTTLLVMREWMNFAAHWRKIRRNLDSAWLHMWYKVTGKAVEAWARDAAARKAQRHKAAWAARRMQQRRLRRLISAWAEAAHRHAESRGAEEQELGREVDHEEEIQQLMEVHAQERAAMQQQLADEVLIHNTNVGILNSNAKELASRRFRRNSILVEMRALLRTKLSALRSWAEVAAARARHRRKSRAVTSRWHRGTLWTATNGWRAAVEDAQAARHRAAQMAKWTLRHALSAWAWQCTMVEARRELQRSAEAHLRRGRCMAAIHAWAFEVEVTKEDARMATRLRAAEGVVAARGRAAGLQAADRAVIEWRRVVVARQDTAHVVLCLRRRALRCRAQGAVAHWAEHSRKRGRARRHARWMELERAFALWADGALGGAAIRQAMQSHVVAVGWRTAHEVIAAWREAAWAARTRRQVGERALLMLQRRCARRMLTRWRAEAVDIRRRREVTGNEMDTEVDHQVEVALLLRQQALDAENFQVQLQAARYMHEAERATLHSDISLEQRRTQGTLRKAMAWLGAVRDAHEAKGSLLAWVDYVWHKKVVRRRLAKALRARTSRLTAAVAVTWHQAAVARGARRELETRLHAVRWQRLCLEAICEWSAETWRESRLRQATRTWRRWEAGRAVAAWQVQAVFVASRRVAVQRFRKRRLVAALQEMVGLWWQCVLLGRERRRLEAEALEEVLDHQEELAQVEREQRAEKEVMEGAMSAAEVTHYSFEMLLHAKIEEHEKNGQRTMRAHLLHLRARRRLQTISRVLQQWSTKAAHQTRKRDLTRTLDQDARRRVRSHVLRTWARAARDWASDRCLLMKLGKRLGLVRLGAAFEGWEGRVHARASEHRVVRWHRRLRAAALRATALQEWRQVAGELRRERWDATRLRSIGAFVARGLDTWSASCGLLQWRQGTWLSAMRRRKVETLREQCQQRKARHVVIAWGQQSQKWLVARKLHKRGLATRALQGYRLVVNVYLWRRRLVQAHVNAVWTTRMQAVLEEWGTVTWQALIRRQVYVKSVTKLSEFLLQAVLRSWREAAVGQAARRKEGAQLMEMELEHQEEFVQQMKLSAAEKKAQALEAENREVEFFAQEMMLVTDLEAAKERLQMERRRCLSAHRRRRRNTTRRVTMEAWALLAKHRQMHQHAAAVCASRRKIRAQSKTLQVWTAVVVTHVAWRLMEARTRLRKLQRMVRAWRTEIVACRKVLLQMDTIETRIRRAAQIRQCAAAFQGWWGLVLASRRERRLLATEAVTEYLLVQQAEMRGEALVHVAALEWRRLAALTQRSKLWIQRSTRPRHQARLLLEWWTVMGRTRAARLNLSRVLKAKATETWRVYIETKAARLEMLRSHHKWQWRAAMQLTVNAWGAAVDARLKRRQTYHRAVAVLGRRAASVAFAIWAVWVQDAAEAQWEEGQQQEKAHERQARREAQARLVERARGKSAEACAWRALLEWRAAAETRRHQVALLRRGGARTAGTRRSEVLLLWAQLACSRRLLRRHRRRCETAFFNRVLAEWHLGAHLSAVLRRIGRKVAARGRQLLGGCVLRCWHEAARDSAAGRAMQEREFGIVLEHQEELSAVTKRHKDELSATKAKYTAQLVQEQAHLVMATADLNATSTRVDQVRERLCVITQRRARLAARGATLQAWRSVVSRRAFCAFTLERSDGRRAFRLASSCLMFWFELSEAVHARQGRIAAYMMRHMERRCGTALREWMNWMALSLMTRHVLAHHREGQETRRTRQMLHYWSVLGARTAQLNLLCRRMPAHARIRQLRRILHAWLDLAALEDERRRNQQQIVNLELEHYERVDEMVVQHTLEMHRVGEVASEQIRDYQRKLVAVSNDSLVQDAKQLQEEETQYARTLQWLRRMWRRRVLVRFVYAWHEDAVRVVQSRRAFDRLVASRMRRAVAQATLVWSAWTQLRGHLIHCGATVAARHLTWTARRTLHEWRQHVDYRQLLLQRARHFTERSAIHRMNSTWKSWRFEVIANMTHVQGRRAYTAMQSEHLREVTALEAECERLRSDHAAQIRRLREQQTTDLEKFRASSAVESLNKEQLKEWSDAQLVKSMVYTMAKGRQVRLLHAWEREASRAIRQRLLERTLRTTVNRRALRACYEAWHRGMLTHILYDRIILHITSSRLAGVLQGWHGYVNQLRQREAKQTETHLQQHLALEQARAGTLEAEMSEIEGGARLGEARALVLRDEALSTVATLQEELAQARASLARLEHSDMGQLESQLAFVEEQLIDMKSDLDSAVAKKEAAEEARRSILAECDAATASVERRGEDHAEAIRRKSTIEQGLRDELDEAHRDRREALSLAQEQIERMKAARDEKEEAVQALRQEKRKAVAEMERHREELERSIAGVERGAEEELQRKLREVEQEAQQRSTEAQARKQFVAANPVRQQDTEALEAERKKVAEALSRAEEAEKAAERAVQAQQGLEEEARAAHQARALDAEALEAEREKVAEAETRAKSTSEAEMKSQKELEMEKRKLARMRMQDMRELEAERGKVAEALSRAEEAEKAAERAVQAQQGLEEEARAAHQARALDAEALEAEREKVAEAETRAQSTSEAEMKSQKELEMEKRKLARMRMQDMRELEAERGKVAEALAEKEDLEALFQAERQELEEELAELRQEAERHAESEMQSRQEKEQLVAMLQSLRVGLMKQEEAESVSGSHPAPVPAQHPTLSRTRVSEASLPDRQVRHTTSTSRQVQGSAMQGHMPPELQRDVPTTGVLTAKEGNMRSTLQPDVPDAGLGKVGQNRKRIVSVTDGIRDLIGG</sequence>
<feature type="region of interest" description="Disordered" evidence="2">
    <location>
        <begin position="7364"/>
        <end position="7473"/>
    </location>
</feature>
<evidence type="ECO:0000256" key="2">
    <source>
        <dbReference type="SAM" id="MobiDB-lite"/>
    </source>
</evidence>
<gene>
    <name evidence="3" type="ORF">CYMTET_54475</name>
</gene>
<evidence type="ECO:0000256" key="1">
    <source>
        <dbReference type="SAM" id="Coils"/>
    </source>
</evidence>
<feature type="region of interest" description="Disordered" evidence="2">
    <location>
        <begin position="7656"/>
        <end position="7718"/>
    </location>
</feature>
<reference evidence="3 4" key="1">
    <citation type="journal article" date="2015" name="Genome Biol. Evol.">
        <title>Comparative Genomics of a Bacterivorous Green Alga Reveals Evolutionary Causalities and Consequences of Phago-Mixotrophic Mode of Nutrition.</title>
        <authorList>
            <person name="Burns J.A."/>
            <person name="Paasch A."/>
            <person name="Narechania A."/>
            <person name="Kim E."/>
        </authorList>
    </citation>
    <scope>NUCLEOTIDE SEQUENCE [LARGE SCALE GENOMIC DNA]</scope>
    <source>
        <strain evidence="3 4">PLY_AMNH</strain>
    </source>
</reference>
<evidence type="ECO:0000313" key="4">
    <source>
        <dbReference type="Proteomes" id="UP001190700"/>
    </source>
</evidence>
<dbReference type="EMBL" id="LGRX02035319">
    <property type="protein sequence ID" value="KAK3235316.1"/>
    <property type="molecule type" value="Genomic_DNA"/>
</dbReference>
<dbReference type="Proteomes" id="UP001190700">
    <property type="component" value="Unassembled WGS sequence"/>
</dbReference>
<keyword evidence="1" id="KW-0175">Coiled coil</keyword>
<feature type="coiled-coil region" evidence="1">
    <location>
        <begin position="6989"/>
        <end position="7016"/>
    </location>
</feature>
<proteinExistence type="predicted"/>
<feature type="compositionally biased region" description="Basic and acidic residues" evidence="2">
    <location>
        <begin position="7502"/>
        <end position="7513"/>
    </location>
</feature>
<dbReference type="PANTHER" id="PTHR45615:SF66">
    <property type="entry name" value="CARD DOMAIN-CONTAINING PROTEIN"/>
    <property type="match status" value="1"/>
</dbReference>
<feature type="coiled-coil region" evidence="1">
    <location>
        <begin position="4426"/>
        <end position="4453"/>
    </location>
</feature>